<dbReference type="Gene3D" id="1.10.10.60">
    <property type="entry name" value="Homeodomain-like"/>
    <property type="match status" value="1"/>
</dbReference>
<keyword evidence="1" id="KW-0547">Nucleotide-binding</keyword>
<dbReference type="PROSITE" id="PS50112">
    <property type="entry name" value="PAS"/>
    <property type="match status" value="1"/>
</dbReference>
<protein>
    <submittedName>
        <fullName evidence="7">Fis family transcriptional regulator</fullName>
    </submittedName>
</protein>
<dbReference type="InterPro" id="IPR035965">
    <property type="entry name" value="PAS-like_dom_sf"/>
</dbReference>
<dbReference type="InterPro" id="IPR003593">
    <property type="entry name" value="AAA+_ATPase"/>
</dbReference>
<evidence type="ECO:0000256" key="4">
    <source>
        <dbReference type="ARBA" id="ARBA00023163"/>
    </source>
</evidence>
<dbReference type="RefSeq" id="WP_060247346.1">
    <property type="nucleotide sequence ID" value="NZ_LPJR01000096.1"/>
</dbReference>
<keyword evidence="3" id="KW-0805">Transcription regulation</keyword>
<dbReference type="Proteomes" id="UP000062912">
    <property type="component" value="Unassembled WGS sequence"/>
</dbReference>
<evidence type="ECO:0000313" key="7">
    <source>
        <dbReference type="EMBL" id="KWF16645.1"/>
    </source>
</evidence>
<dbReference type="Gene3D" id="1.10.8.60">
    <property type="match status" value="1"/>
</dbReference>
<dbReference type="PANTHER" id="PTHR32071">
    <property type="entry name" value="TRANSCRIPTIONAL REGULATORY PROTEIN"/>
    <property type="match status" value="1"/>
</dbReference>
<dbReference type="InterPro" id="IPR027417">
    <property type="entry name" value="P-loop_NTPase"/>
</dbReference>
<evidence type="ECO:0000259" key="5">
    <source>
        <dbReference type="PROSITE" id="PS50045"/>
    </source>
</evidence>
<keyword evidence="2" id="KW-0067">ATP-binding</keyword>
<dbReference type="PROSITE" id="PS00675">
    <property type="entry name" value="SIGMA54_INTERACT_1"/>
    <property type="match status" value="1"/>
</dbReference>
<dbReference type="PANTHER" id="PTHR32071:SF77">
    <property type="entry name" value="TRANSCRIPTIONAL REGULATORY PROTEIN"/>
    <property type="match status" value="1"/>
</dbReference>
<dbReference type="GO" id="GO:0006355">
    <property type="term" value="P:regulation of DNA-templated transcription"/>
    <property type="evidence" value="ECO:0007669"/>
    <property type="project" value="InterPro"/>
</dbReference>
<dbReference type="CDD" id="cd00130">
    <property type="entry name" value="PAS"/>
    <property type="match status" value="1"/>
</dbReference>
<proteinExistence type="predicted"/>
<reference evidence="7 8" key="1">
    <citation type="submission" date="2015-11" db="EMBL/GenBank/DDBJ databases">
        <title>Expanding the genomic diversity of Burkholderia species for the development of highly accurate diagnostics.</title>
        <authorList>
            <person name="Sahl J."/>
            <person name="Keim P."/>
            <person name="Wagner D."/>
        </authorList>
    </citation>
    <scope>NUCLEOTIDE SEQUENCE [LARGE SCALE GENOMIC DNA]</scope>
    <source>
        <strain evidence="7 8">MSMB368WGS</strain>
    </source>
</reference>
<dbReference type="InterPro" id="IPR002078">
    <property type="entry name" value="Sigma_54_int"/>
</dbReference>
<dbReference type="Gene3D" id="3.30.450.40">
    <property type="match status" value="1"/>
</dbReference>
<dbReference type="OrthoDB" id="9761705at2"/>
<dbReference type="InterPro" id="IPR009057">
    <property type="entry name" value="Homeodomain-like_sf"/>
</dbReference>
<dbReference type="SUPFAM" id="SSF55785">
    <property type="entry name" value="PYP-like sensor domain (PAS domain)"/>
    <property type="match status" value="1"/>
</dbReference>
<evidence type="ECO:0000256" key="1">
    <source>
        <dbReference type="ARBA" id="ARBA00022741"/>
    </source>
</evidence>
<dbReference type="InterPro" id="IPR058031">
    <property type="entry name" value="AAA_lid_NorR"/>
</dbReference>
<accession>A0A132E695</accession>
<dbReference type="SUPFAM" id="SSF52540">
    <property type="entry name" value="P-loop containing nucleoside triphosphate hydrolases"/>
    <property type="match status" value="1"/>
</dbReference>
<dbReference type="Gene3D" id="3.40.50.300">
    <property type="entry name" value="P-loop containing nucleotide triphosphate hydrolases"/>
    <property type="match status" value="1"/>
</dbReference>
<dbReference type="EMBL" id="LPJR01000096">
    <property type="protein sequence ID" value="KWF16645.1"/>
    <property type="molecule type" value="Genomic_DNA"/>
</dbReference>
<dbReference type="Gene3D" id="3.30.450.20">
    <property type="entry name" value="PAS domain"/>
    <property type="match status" value="1"/>
</dbReference>
<comment type="caution">
    <text evidence="7">The sequence shown here is derived from an EMBL/GenBank/DDBJ whole genome shotgun (WGS) entry which is preliminary data.</text>
</comment>
<dbReference type="PROSITE" id="PS00676">
    <property type="entry name" value="SIGMA54_INTERACT_2"/>
    <property type="match status" value="1"/>
</dbReference>
<organism evidence="7 8">
    <name type="scientific">Burkholderia pseudomultivorans</name>
    <dbReference type="NCBI Taxonomy" id="1207504"/>
    <lineage>
        <taxon>Bacteria</taxon>
        <taxon>Pseudomonadati</taxon>
        <taxon>Pseudomonadota</taxon>
        <taxon>Betaproteobacteria</taxon>
        <taxon>Burkholderiales</taxon>
        <taxon>Burkholderiaceae</taxon>
        <taxon>Burkholderia</taxon>
        <taxon>Burkholderia cepacia complex</taxon>
    </lineage>
</organism>
<dbReference type="PRINTS" id="PR01590">
    <property type="entry name" value="HTHFIS"/>
</dbReference>
<evidence type="ECO:0000313" key="8">
    <source>
        <dbReference type="Proteomes" id="UP000062912"/>
    </source>
</evidence>
<evidence type="ECO:0000256" key="2">
    <source>
        <dbReference type="ARBA" id="ARBA00022840"/>
    </source>
</evidence>
<dbReference type="SUPFAM" id="SSF46689">
    <property type="entry name" value="Homeodomain-like"/>
    <property type="match status" value="1"/>
</dbReference>
<dbReference type="Pfam" id="PF02954">
    <property type="entry name" value="HTH_8"/>
    <property type="match status" value="1"/>
</dbReference>
<sequence>MQDYFPSGQRVPDRLQAARLIRERLRSDGVLPQGYLRIEIDRSWRRSLDHGVRWDDDARLNLHEFCNLDELRDANRLLLDAAAPELDFLAERCGRDGMILLADARATILSVEGDASHLAAMGIGDIRAGASWCESLRGTNALGTALVEGRPVAIDSGEHFLGRLSRFSCRSQPLRDPHGNTIGVLDLTREGELPLTLDGMSMLMSAAATHIETRLFDAYFPEHVVLRFHPRRTYLESSWSGVLAVAEDGRIVAASAHACELLGIARDTLIGRRCENASPARLPSFIAFAEQGGMLRIEGVDAAFHCKALRMPRATRVPALRAGTSTPAADARSDAGATALAALAGRQPRLLRALTMARQGLNNGLPVLVQGETGTGKEVVARALHDASVRAGKPFVAVNCASIPEGLIESELFGYRDGAFTGARKGGMTGRLMQAHGGTLFLDEIGDMPLQLQARLLRVLQERKVAPLGAGDEQAVDIAVICATHRDLQTMVHDKTFREDLYYRVHGVNVLLPALRERDDIDLIVAALLARLGAPQVGISAELADVFRQHRWPGNIRQLEMVLRTALAVRADHEHVLGLDHLCDGFIDGVCPPPNGSSGLIRRHEDELIRESLARHGGNVAAAAQTLGISRATLYRRLKRLQP</sequence>
<dbReference type="FunFam" id="3.40.50.300:FF:000006">
    <property type="entry name" value="DNA-binding transcriptional regulator NtrC"/>
    <property type="match status" value="1"/>
</dbReference>
<dbReference type="InterPro" id="IPR002197">
    <property type="entry name" value="HTH_Fis"/>
</dbReference>
<dbReference type="InterPro" id="IPR025943">
    <property type="entry name" value="Sigma_54_int_dom_ATP-bd_2"/>
</dbReference>
<dbReference type="InterPro" id="IPR000014">
    <property type="entry name" value="PAS"/>
</dbReference>
<evidence type="ECO:0000259" key="6">
    <source>
        <dbReference type="PROSITE" id="PS50112"/>
    </source>
</evidence>
<feature type="domain" description="PAS" evidence="6">
    <location>
        <begin position="232"/>
        <end position="272"/>
    </location>
</feature>
<dbReference type="InterPro" id="IPR025662">
    <property type="entry name" value="Sigma_54_int_dom_ATP-bd_1"/>
</dbReference>
<dbReference type="PROSITE" id="PS50045">
    <property type="entry name" value="SIGMA54_INTERACT_4"/>
    <property type="match status" value="1"/>
</dbReference>
<keyword evidence="4" id="KW-0804">Transcription</keyword>
<dbReference type="Pfam" id="PF00158">
    <property type="entry name" value="Sigma54_activat"/>
    <property type="match status" value="1"/>
</dbReference>
<dbReference type="InterPro" id="IPR029016">
    <property type="entry name" value="GAF-like_dom_sf"/>
</dbReference>
<dbReference type="AlphaFoldDB" id="A0A132E695"/>
<feature type="domain" description="Sigma-54 factor interaction" evidence="5">
    <location>
        <begin position="343"/>
        <end position="568"/>
    </location>
</feature>
<evidence type="ECO:0000256" key="3">
    <source>
        <dbReference type="ARBA" id="ARBA00023015"/>
    </source>
</evidence>
<dbReference type="SMART" id="SM00382">
    <property type="entry name" value="AAA"/>
    <property type="match status" value="1"/>
</dbReference>
<name>A0A132E695_9BURK</name>
<dbReference type="GO" id="GO:0043565">
    <property type="term" value="F:sequence-specific DNA binding"/>
    <property type="evidence" value="ECO:0007669"/>
    <property type="project" value="InterPro"/>
</dbReference>
<dbReference type="CDD" id="cd00009">
    <property type="entry name" value="AAA"/>
    <property type="match status" value="1"/>
</dbReference>
<gene>
    <name evidence="7" type="ORF">WT56_33340</name>
</gene>
<dbReference type="GO" id="GO:0005524">
    <property type="term" value="F:ATP binding"/>
    <property type="evidence" value="ECO:0007669"/>
    <property type="project" value="UniProtKB-KW"/>
</dbReference>
<dbReference type="Pfam" id="PF25601">
    <property type="entry name" value="AAA_lid_14"/>
    <property type="match status" value="1"/>
</dbReference>